<proteinExistence type="predicted"/>
<reference evidence="1 2" key="1">
    <citation type="submission" date="2024-01" db="EMBL/GenBank/DDBJ databases">
        <title>The genomes of 5 underutilized Papilionoideae crops provide insights into root nodulation and disease resistanc.</title>
        <authorList>
            <person name="Jiang F."/>
        </authorList>
    </citation>
    <scope>NUCLEOTIDE SEQUENCE [LARGE SCALE GENOMIC DNA]</scope>
    <source>
        <strain evidence="1">LVBAO_FW01</strain>
        <tissue evidence="1">Leaves</tissue>
    </source>
</reference>
<keyword evidence="2" id="KW-1185">Reference proteome</keyword>
<evidence type="ECO:0000313" key="2">
    <source>
        <dbReference type="Proteomes" id="UP001367508"/>
    </source>
</evidence>
<sequence length="109" mass="12378">MAIPDWKSFRYCVPFHEVYGDLKQMKPATSPGPDGMSGLFYQKSWIIIGDDISFMAVDISKIKKPRTAGLIQQAEEGTIALRSGRLVLQANFIITPHDRIMEYIKRNDC</sequence>
<organism evidence="1 2">
    <name type="scientific">Canavalia gladiata</name>
    <name type="common">Sword bean</name>
    <name type="synonym">Dolichos gladiatus</name>
    <dbReference type="NCBI Taxonomy" id="3824"/>
    <lineage>
        <taxon>Eukaryota</taxon>
        <taxon>Viridiplantae</taxon>
        <taxon>Streptophyta</taxon>
        <taxon>Embryophyta</taxon>
        <taxon>Tracheophyta</taxon>
        <taxon>Spermatophyta</taxon>
        <taxon>Magnoliopsida</taxon>
        <taxon>eudicotyledons</taxon>
        <taxon>Gunneridae</taxon>
        <taxon>Pentapetalae</taxon>
        <taxon>rosids</taxon>
        <taxon>fabids</taxon>
        <taxon>Fabales</taxon>
        <taxon>Fabaceae</taxon>
        <taxon>Papilionoideae</taxon>
        <taxon>50 kb inversion clade</taxon>
        <taxon>NPAAA clade</taxon>
        <taxon>indigoferoid/millettioid clade</taxon>
        <taxon>Phaseoleae</taxon>
        <taxon>Canavalia</taxon>
    </lineage>
</organism>
<dbReference type="EMBL" id="JAYMYQ010000002">
    <property type="protein sequence ID" value="KAK7351268.1"/>
    <property type="molecule type" value="Genomic_DNA"/>
</dbReference>
<dbReference type="Proteomes" id="UP001367508">
    <property type="component" value="Unassembled WGS sequence"/>
</dbReference>
<accession>A0AAN9MG07</accession>
<gene>
    <name evidence="1" type="ORF">VNO77_10584</name>
</gene>
<dbReference type="AlphaFoldDB" id="A0AAN9MG07"/>
<comment type="caution">
    <text evidence="1">The sequence shown here is derived from an EMBL/GenBank/DDBJ whole genome shotgun (WGS) entry which is preliminary data.</text>
</comment>
<protein>
    <submittedName>
        <fullName evidence="1">Uncharacterized protein</fullName>
    </submittedName>
</protein>
<evidence type="ECO:0000313" key="1">
    <source>
        <dbReference type="EMBL" id="KAK7351268.1"/>
    </source>
</evidence>
<name>A0AAN9MG07_CANGL</name>